<sequence length="294" mass="31892">MLSPAVIARNLPTFSLLMAMLLWSSSFIALKIAFRDFDPMVVIFGRMLVASLCFLLVGKRIARSLDYRPGDYKPILFMAFCEPCLYFIFEAKAIENTSASQAGLLTAMLPILVMIAAALLLKEVNTKKSWIGAILAVVGVCWLTAESTPTTDAPNPVLGNFYEFLAMVCATGYTISLKQLTSRYSPFLLTAVQALIGSIFFFPLMFLPGTTLPTHFPLVGSLAVLYLGAVITLGAYGLYNFSLKHVPASRAAIFVNLIPVFSVALGWLVLGETLSATQCVAAVVVMSGVYLSQR</sequence>
<keyword evidence="9" id="KW-1185">Reference proteome</keyword>
<dbReference type="Gene3D" id="1.10.3730.20">
    <property type="match status" value="1"/>
</dbReference>
<feature type="transmembrane region" description="Helical" evidence="6">
    <location>
        <begin position="275"/>
        <end position="292"/>
    </location>
</feature>
<dbReference type="EMBL" id="FRFE01000005">
    <property type="protein sequence ID" value="SHO46331.1"/>
    <property type="molecule type" value="Genomic_DNA"/>
</dbReference>
<dbReference type="STRING" id="1121416.SAMN02745220_01429"/>
<accession>A0A1M7Y3C4</accession>
<dbReference type="PANTHER" id="PTHR32322">
    <property type="entry name" value="INNER MEMBRANE TRANSPORTER"/>
    <property type="match status" value="1"/>
</dbReference>
<dbReference type="InterPro" id="IPR050638">
    <property type="entry name" value="AA-Vitamin_Transporters"/>
</dbReference>
<proteinExistence type="inferred from homology"/>
<feature type="transmembrane region" description="Helical" evidence="6">
    <location>
        <begin position="187"/>
        <end position="206"/>
    </location>
</feature>
<evidence type="ECO:0000259" key="7">
    <source>
        <dbReference type="Pfam" id="PF00892"/>
    </source>
</evidence>
<evidence type="ECO:0000256" key="3">
    <source>
        <dbReference type="ARBA" id="ARBA00022692"/>
    </source>
</evidence>
<keyword evidence="3 6" id="KW-0812">Transmembrane</keyword>
<feature type="transmembrane region" description="Helical" evidence="6">
    <location>
        <begin position="128"/>
        <end position="145"/>
    </location>
</feature>
<comment type="similarity">
    <text evidence="2">Belongs to the EamA transporter family.</text>
</comment>
<keyword evidence="5 6" id="KW-0472">Membrane</keyword>
<dbReference type="Proteomes" id="UP000184603">
    <property type="component" value="Unassembled WGS sequence"/>
</dbReference>
<feature type="domain" description="EamA" evidence="7">
    <location>
        <begin position="159"/>
        <end position="291"/>
    </location>
</feature>
<evidence type="ECO:0000256" key="5">
    <source>
        <dbReference type="ARBA" id="ARBA00023136"/>
    </source>
</evidence>
<feature type="transmembrane region" description="Helical" evidence="6">
    <location>
        <begin position="70"/>
        <end position="89"/>
    </location>
</feature>
<feature type="domain" description="EamA" evidence="7">
    <location>
        <begin position="15"/>
        <end position="144"/>
    </location>
</feature>
<protein>
    <submittedName>
        <fullName evidence="8">Permease of the drug/metabolite transporter (DMT) superfamily</fullName>
    </submittedName>
</protein>
<dbReference type="RefSeq" id="WP_073612764.1">
    <property type="nucleotide sequence ID" value="NZ_FRFE01000005.1"/>
</dbReference>
<name>A0A1M7Y3C4_9BACT</name>
<evidence type="ECO:0000313" key="8">
    <source>
        <dbReference type="EMBL" id="SHO46331.1"/>
    </source>
</evidence>
<evidence type="ECO:0000313" key="9">
    <source>
        <dbReference type="Proteomes" id="UP000184603"/>
    </source>
</evidence>
<feature type="transmembrane region" description="Helical" evidence="6">
    <location>
        <begin position="40"/>
        <end position="58"/>
    </location>
</feature>
<dbReference type="Pfam" id="PF00892">
    <property type="entry name" value="EamA"/>
    <property type="match status" value="2"/>
</dbReference>
<organism evidence="8 9">
    <name type="scientific">Desulfopila aestuarii DSM 18488</name>
    <dbReference type="NCBI Taxonomy" id="1121416"/>
    <lineage>
        <taxon>Bacteria</taxon>
        <taxon>Pseudomonadati</taxon>
        <taxon>Thermodesulfobacteriota</taxon>
        <taxon>Desulfobulbia</taxon>
        <taxon>Desulfobulbales</taxon>
        <taxon>Desulfocapsaceae</taxon>
        <taxon>Desulfopila</taxon>
    </lineage>
</organism>
<keyword evidence="4 6" id="KW-1133">Transmembrane helix</keyword>
<dbReference type="InterPro" id="IPR000620">
    <property type="entry name" value="EamA_dom"/>
</dbReference>
<gene>
    <name evidence="8" type="ORF">SAMN02745220_01429</name>
</gene>
<evidence type="ECO:0000256" key="2">
    <source>
        <dbReference type="ARBA" id="ARBA00007362"/>
    </source>
</evidence>
<evidence type="ECO:0000256" key="4">
    <source>
        <dbReference type="ARBA" id="ARBA00022989"/>
    </source>
</evidence>
<reference evidence="8 9" key="1">
    <citation type="submission" date="2016-12" db="EMBL/GenBank/DDBJ databases">
        <authorList>
            <person name="Song W.-J."/>
            <person name="Kurnit D.M."/>
        </authorList>
    </citation>
    <scope>NUCLEOTIDE SEQUENCE [LARGE SCALE GENOMIC DNA]</scope>
    <source>
        <strain evidence="8 9">DSM 18488</strain>
    </source>
</reference>
<dbReference type="InterPro" id="IPR037185">
    <property type="entry name" value="EmrE-like"/>
</dbReference>
<comment type="subcellular location">
    <subcellularLocation>
        <location evidence="1">Membrane</location>
        <topology evidence="1">Multi-pass membrane protein</topology>
    </subcellularLocation>
</comment>
<dbReference type="SUPFAM" id="SSF103481">
    <property type="entry name" value="Multidrug resistance efflux transporter EmrE"/>
    <property type="match status" value="2"/>
</dbReference>
<dbReference type="GO" id="GO:0016020">
    <property type="term" value="C:membrane"/>
    <property type="evidence" value="ECO:0007669"/>
    <property type="project" value="UniProtKB-SubCell"/>
</dbReference>
<dbReference type="AlphaFoldDB" id="A0A1M7Y3C4"/>
<dbReference type="PANTHER" id="PTHR32322:SF2">
    <property type="entry name" value="EAMA DOMAIN-CONTAINING PROTEIN"/>
    <property type="match status" value="1"/>
</dbReference>
<feature type="transmembrane region" description="Helical" evidence="6">
    <location>
        <begin position="157"/>
        <end position="175"/>
    </location>
</feature>
<feature type="transmembrane region" description="Helical" evidence="6">
    <location>
        <begin position="101"/>
        <end position="121"/>
    </location>
</feature>
<dbReference type="OrthoDB" id="5416392at2"/>
<feature type="transmembrane region" description="Helical" evidence="6">
    <location>
        <begin position="218"/>
        <end position="239"/>
    </location>
</feature>
<feature type="transmembrane region" description="Helical" evidence="6">
    <location>
        <begin position="251"/>
        <end position="269"/>
    </location>
</feature>
<evidence type="ECO:0000256" key="1">
    <source>
        <dbReference type="ARBA" id="ARBA00004141"/>
    </source>
</evidence>
<feature type="transmembrane region" description="Helical" evidence="6">
    <location>
        <begin position="12"/>
        <end position="34"/>
    </location>
</feature>
<evidence type="ECO:0000256" key="6">
    <source>
        <dbReference type="SAM" id="Phobius"/>
    </source>
</evidence>